<dbReference type="SUPFAM" id="SSF109604">
    <property type="entry name" value="HD-domain/PDEase-like"/>
    <property type="match status" value="1"/>
</dbReference>
<sequence>MKREESGDASHDYDHLVRVMALADAIQAREGGDLPTIWAAVAFHDIGQERERCRGGDHALIGAEMAADLLSHTVFPQQAIPAVQQAIREHRMTGGKIPTTLEGRVLYDADKIDCLGAIGIGRLFCITGRYNQKIYSSLPNDIVEPVDPLVVRQLRRRPDYSPAIEFQLLFGELPERMTTTTGKELALERYTYMKEFFQRLRQEVEGEL</sequence>
<dbReference type="Proteomes" id="UP000597444">
    <property type="component" value="Unassembled WGS sequence"/>
</dbReference>
<feature type="domain" description="HD/PDEase" evidence="1">
    <location>
        <begin position="8"/>
        <end position="124"/>
    </location>
</feature>
<dbReference type="Pfam" id="PF01966">
    <property type="entry name" value="HD"/>
    <property type="match status" value="1"/>
</dbReference>
<name>A0A8J3IE57_9CHLR</name>
<evidence type="ECO:0000259" key="1">
    <source>
        <dbReference type="SMART" id="SM00471"/>
    </source>
</evidence>
<reference evidence="2" key="1">
    <citation type="submission" date="2020-10" db="EMBL/GenBank/DDBJ databases">
        <title>Taxonomic study of unclassified bacteria belonging to the class Ktedonobacteria.</title>
        <authorList>
            <person name="Yabe S."/>
            <person name="Wang C.M."/>
            <person name="Zheng Y."/>
            <person name="Sakai Y."/>
            <person name="Cavaletti L."/>
            <person name="Monciardini P."/>
            <person name="Donadio S."/>
        </authorList>
    </citation>
    <scope>NUCLEOTIDE SEQUENCE</scope>
    <source>
        <strain evidence="2">ID150040</strain>
    </source>
</reference>
<dbReference type="SMART" id="SM00471">
    <property type="entry name" value="HDc"/>
    <property type="match status" value="1"/>
</dbReference>
<keyword evidence="3" id="KW-1185">Reference proteome</keyword>
<dbReference type="InterPro" id="IPR003607">
    <property type="entry name" value="HD/PDEase_dom"/>
</dbReference>
<dbReference type="CDD" id="cd00077">
    <property type="entry name" value="HDc"/>
    <property type="match status" value="1"/>
</dbReference>
<dbReference type="Gene3D" id="1.10.3210.50">
    <property type="match status" value="1"/>
</dbReference>
<proteinExistence type="predicted"/>
<protein>
    <submittedName>
        <fullName evidence="2">Phosphohydrolase</fullName>
    </submittedName>
</protein>
<comment type="caution">
    <text evidence="2">The sequence shown here is derived from an EMBL/GenBank/DDBJ whole genome shotgun (WGS) entry which is preliminary data.</text>
</comment>
<evidence type="ECO:0000313" key="2">
    <source>
        <dbReference type="EMBL" id="GHO90815.1"/>
    </source>
</evidence>
<accession>A0A8J3IE57</accession>
<dbReference type="PANTHER" id="PTHR33594">
    <property type="entry name" value="SUPERFAMILY HYDROLASE, PUTATIVE (AFU_ORTHOLOGUE AFUA_1G03035)-RELATED"/>
    <property type="match status" value="1"/>
</dbReference>
<dbReference type="EMBL" id="BNJK01000001">
    <property type="protein sequence ID" value="GHO90815.1"/>
    <property type="molecule type" value="Genomic_DNA"/>
</dbReference>
<gene>
    <name evidence="2" type="ORF">KSF_008630</name>
</gene>
<dbReference type="PANTHER" id="PTHR33594:SF1">
    <property type="entry name" value="HD_PDEASE DOMAIN-CONTAINING PROTEIN"/>
    <property type="match status" value="1"/>
</dbReference>
<dbReference type="AlphaFoldDB" id="A0A8J3IE57"/>
<evidence type="ECO:0000313" key="3">
    <source>
        <dbReference type="Proteomes" id="UP000597444"/>
    </source>
</evidence>
<organism evidence="2 3">
    <name type="scientific">Reticulibacter mediterranei</name>
    <dbReference type="NCBI Taxonomy" id="2778369"/>
    <lineage>
        <taxon>Bacteria</taxon>
        <taxon>Bacillati</taxon>
        <taxon>Chloroflexota</taxon>
        <taxon>Ktedonobacteria</taxon>
        <taxon>Ktedonobacterales</taxon>
        <taxon>Reticulibacteraceae</taxon>
        <taxon>Reticulibacter</taxon>
    </lineage>
</organism>
<dbReference type="InterPro" id="IPR006674">
    <property type="entry name" value="HD_domain"/>
</dbReference>